<reference evidence="1 2" key="1">
    <citation type="submission" date="2018-06" db="EMBL/GenBank/DDBJ databases">
        <title>Sphaerisporangium craniellae sp. nov., isolated from a marine sponge in the South China Sea.</title>
        <authorList>
            <person name="Li L."/>
        </authorList>
    </citation>
    <scope>NUCLEOTIDE SEQUENCE [LARGE SCALE GENOMIC DNA]</scope>
    <source>
        <strain evidence="1 2">CCTCC AA 208026</strain>
    </source>
</reference>
<evidence type="ECO:0000313" key="2">
    <source>
        <dbReference type="Proteomes" id="UP000253094"/>
    </source>
</evidence>
<dbReference type="EMBL" id="QOIL01000016">
    <property type="protein sequence ID" value="RCG27209.1"/>
    <property type="molecule type" value="Genomic_DNA"/>
</dbReference>
<dbReference type="RefSeq" id="WP_114031548.1">
    <property type="nucleotide sequence ID" value="NZ_QOIL01000016.1"/>
</dbReference>
<dbReference type="InterPro" id="IPR036390">
    <property type="entry name" value="WH_DNA-bd_sf"/>
</dbReference>
<comment type="caution">
    <text evidence="1">The sequence shown here is derived from an EMBL/GenBank/DDBJ whole genome shotgun (WGS) entry which is preliminary data.</text>
</comment>
<protein>
    <submittedName>
        <fullName evidence="1">Uncharacterized protein</fullName>
    </submittedName>
</protein>
<dbReference type="AlphaFoldDB" id="A0A367FB84"/>
<keyword evidence="2" id="KW-1185">Reference proteome</keyword>
<accession>A0A367FB84</accession>
<gene>
    <name evidence="1" type="ORF">DQ384_26175</name>
</gene>
<dbReference type="Proteomes" id="UP000253094">
    <property type="component" value="Unassembled WGS sequence"/>
</dbReference>
<name>A0A367FB84_9ACTN</name>
<proteinExistence type="predicted"/>
<organism evidence="1 2">
    <name type="scientific">Sphaerisporangium album</name>
    <dbReference type="NCBI Taxonomy" id="509200"/>
    <lineage>
        <taxon>Bacteria</taxon>
        <taxon>Bacillati</taxon>
        <taxon>Actinomycetota</taxon>
        <taxon>Actinomycetes</taxon>
        <taxon>Streptosporangiales</taxon>
        <taxon>Streptosporangiaceae</taxon>
        <taxon>Sphaerisporangium</taxon>
    </lineage>
</organism>
<dbReference type="SUPFAM" id="SSF46785">
    <property type="entry name" value="Winged helix' DNA-binding domain"/>
    <property type="match status" value="1"/>
</dbReference>
<sequence>MKRRRRADGTDRWFRAVLLVLLTDAGNITATAIWRLSGARSPRQVDRWLTRLRANRWVTTRLETPIPENRPALTFYRLTSYGRREARLYLGLEHVSPDDQPTEIIPAPPAPCGTEHDRANALERRVHLLQDANMAADRRRR</sequence>
<evidence type="ECO:0000313" key="1">
    <source>
        <dbReference type="EMBL" id="RCG27209.1"/>
    </source>
</evidence>